<dbReference type="Proteomes" id="UP000054477">
    <property type="component" value="Unassembled WGS sequence"/>
</dbReference>
<protein>
    <submittedName>
        <fullName evidence="1">Uncharacterized protein</fullName>
    </submittedName>
</protein>
<dbReference type="HOGENOM" id="CLU_179473_0_0_1"/>
<dbReference type="OrthoDB" id="3103423at2759"/>
<sequence>SLLCSFKGQKRQEVCIPVFQRFSAFSGLVGRYSTLLSQKRQEVHIPAFQKYSAFSVWWAGSLGNSILHWQKEMRSVHSRVPEIFCIFWFGR</sequence>
<evidence type="ECO:0000313" key="2">
    <source>
        <dbReference type="Proteomes" id="UP000054477"/>
    </source>
</evidence>
<reference evidence="2" key="2">
    <citation type="submission" date="2015-01" db="EMBL/GenBank/DDBJ databases">
        <title>Evolutionary Origins and Diversification of the Mycorrhizal Mutualists.</title>
        <authorList>
            <consortium name="DOE Joint Genome Institute"/>
            <consortium name="Mycorrhizal Genomics Consortium"/>
            <person name="Kohler A."/>
            <person name="Kuo A."/>
            <person name="Nagy L.G."/>
            <person name="Floudas D."/>
            <person name="Copeland A."/>
            <person name="Barry K.W."/>
            <person name="Cichocki N."/>
            <person name="Veneault-Fourrey C."/>
            <person name="LaButti K."/>
            <person name="Lindquist E.A."/>
            <person name="Lipzen A."/>
            <person name="Lundell T."/>
            <person name="Morin E."/>
            <person name="Murat C."/>
            <person name="Riley R."/>
            <person name="Ohm R."/>
            <person name="Sun H."/>
            <person name="Tunlid A."/>
            <person name="Henrissat B."/>
            <person name="Grigoriev I.V."/>
            <person name="Hibbett D.S."/>
            <person name="Martin F."/>
        </authorList>
    </citation>
    <scope>NUCLEOTIDE SEQUENCE [LARGE SCALE GENOMIC DNA]</scope>
    <source>
        <strain evidence="2">LaAM-08-1</strain>
    </source>
</reference>
<feature type="non-terminal residue" evidence="1">
    <location>
        <position position="91"/>
    </location>
</feature>
<gene>
    <name evidence="1" type="ORF">K443DRAFT_116477</name>
</gene>
<reference evidence="1 2" key="1">
    <citation type="submission" date="2014-04" db="EMBL/GenBank/DDBJ databases">
        <authorList>
            <consortium name="DOE Joint Genome Institute"/>
            <person name="Kuo A."/>
            <person name="Kohler A."/>
            <person name="Nagy L.G."/>
            <person name="Floudas D."/>
            <person name="Copeland A."/>
            <person name="Barry K.W."/>
            <person name="Cichocki N."/>
            <person name="Veneault-Fourrey C."/>
            <person name="LaButti K."/>
            <person name="Lindquist E.A."/>
            <person name="Lipzen A."/>
            <person name="Lundell T."/>
            <person name="Morin E."/>
            <person name="Murat C."/>
            <person name="Sun H."/>
            <person name="Tunlid A."/>
            <person name="Henrissat B."/>
            <person name="Grigoriev I.V."/>
            <person name="Hibbett D.S."/>
            <person name="Martin F."/>
            <person name="Nordberg H.P."/>
            <person name="Cantor M.N."/>
            <person name="Hua S.X."/>
        </authorList>
    </citation>
    <scope>NUCLEOTIDE SEQUENCE [LARGE SCALE GENOMIC DNA]</scope>
    <source>
        <strain evidence="1 2">LaAM-08-1</strain>
    </source>
</reference>
<name>A0A0C9WYW2_9AGAR</name>
<accession>A0A0C9WYW2</accession>
<proteinExistence type="predicted"/>
<organism evidence="1 2">
    <name type="scientific">Laccaria amethystina LaAM-08-1</name>
    <dbReference type="NCBI Taxonomy" id="1095629"/>
    <lineage>
        <taxon>Eukaryota</taxon>
        <taxon>Fungi</taxon>
        <taxon>Dikarya</taxon>
        <taxon>Basidiomycota</taxon>
        <taxon>Agaricomycotina</taxon>
        <taxon>Agaricomycetes</taxon>
        <taxon>Agaricomycetidae</taxon>
        <taxon>Agaricales</taxon>
        <taxon>Agaricineae</taxon>
        <taxon>Hydnangiaceae</taxon>
        <taxon>Laccaria</taxon>
    </lineage>
</organism>
<keyword evidence="2" id="KW-1185">Reference proteome</keyword>
<dbReference type="EMBL" id="KN839166">
    <property type="protein sequence ID" value="KIJ90516.1"/>
    <property type="molecule type" value="Genomic_DNA"/>
</dbReference>
<dbReference type="AlphaFoldDB" id="A0A0C9WYW2"/>
<evidence type="ECO:0000313" key="1">
    <source>
        <dbReference type="EMBL" id="KIJ90516.1"/>
    </source>
</evidence>